<protein>
    <recommendedName>
        <fullName evidence="4">HEAT repeat domain-containing protein</fullName>
    </recommendedName>
</protein>
<evidence type="ECO:0000313" key="3">
    <source>
        <dbReference type="Proteomes" id="UP000002785"/>
    </source>
</evidence>
<dbReference type="InterPro" id="IPR011989">
    <property type="entry name" value="ARM-like"/>
</dbReference>
<evidence type="ECO:0008006" key="4">
    <source>
        <dbReference type="Google" id="ProtNLM"/>
    </source>
</evidence>
<dbReference type="AlphaFoldDB" id="B5HS56"/>
<dbReference type="HOGENOM" id="CLU_441390_0_0_11"/>
<dbReference type="Gene3D" id="1.25.10.10">
    <property type="entry name" value="Leucine-rich Repeat Variant"/>
    <property type="match status" value="1"/>
</dbReference>
<gene>
    <name evidence="2" type="ORF">SSEG_02241</name>
</gene>
<dbReference type="InterPro" id="IPR016024">
    <property type="entry name" value="ARM-type_fold"/>
</dbReference>
<dbReference type="EMBL" id="CM000951">
    <property type="protein sequence ID" value="EDY55662.2"/>
    <property type="molecule type" value="Genomic_DNA"/>
</dbReference>
<organism evidence="2 3">
    <name type="scientific">Streptomyces sviceus (strain ATCC 29083 / DSM 924 / JCM 4929 / NBRC 13980 / NCIMB 11184 / NRRL 5439 / UC 5370)</name>
    <dbReference type="NCBI Taxonomy" id="463191"/>
    <lineage>
        <taxon>Bacteria</taxon>
        <taxon>Bacillati</taxon>
        <taxon>Actinomycetota</taxon>
        <taxon>Actinomycetes</taxon>
        <taxon>Kitasatosporales</taxon>
        <taxon>Streptomycetaceae</taxon>
        <taxon>Streptomyces</taxon>
    </lineage>
</organism>
<feature type="region of interest" description="Disordered" evidence="1">
    <location>
        <begin position="600"/>
        <end position="619"/>
    </location>
</feature>
<proteinExistence type="predicted"/>
<feature type="compositionally biased region" description="Low complexity" evidence="1">
    <location>
        <begin position="101"/>
        <end position="114"/>
    </location>
</feature>
<reference evidence="2" key="1">
    <citation type="submission" date="2009-10" db="EMBL/GenBank/DDBJ databases">
        <title>The genome sequence of Streptomyces sviceus strain ATCC 29083.</title>
        <authorList>
            <consortium name="The Broad Institute Genome Sequencing Platform"/>
            <consortium name="Broad Institute Microbial Sequencing Center"/>
            <person name="Fischbach M."/>
            <person name="Godfrey P."/>
            <person name="Ward D."/>
            <person name="Young S."/>
            <person name="Zeng Q."/>
            <person name="Koehrsen M."/>
            <person name="Alvarado L."/>
            <person name="Berlin A.M."/>
            <person name="Bochicchio J."/>
            <person name="Borenstein D."/>
            <person name="Chapman S.B."/>
            <person name="Chen Z."/>
            <person name="Engels R."/>
            <person name="Freedman E."/>
            <person name="Gellesch M."/>
            <person name="Goldberg J."/>
            <person name="Griggs A."/>
            <person name="Gujja S."/>
            <person name="Heilman E.R."/>
            <person name="Heiman D.I."/>
            <person name="Hepburn T.A."/>
            <person name="Howarth C."/>
            <person name="Jen D."/>
            <person name="Larson L."/>
            <person name="Lewis B."/>
            <person name="Mehta T."/>
            <person name="Park D."/>
            <person name="Pearson M."/>
            <person name="Richards J."/>
            <person name="Roberts A."/>
            <person name="Saif S."/>
            <person name="Shea T.D."/>
            <person name="Shenoy N."/>
            <person name="Sisk P."/>
            <person name="Stolte C."/>
            <person name="Sykes S.N."/>
            <person name="Thomson T."/>
            <person name="Walk T."/>
            <person name="White J."/>
            <person name="Yandava C."/>
            <person name="Straight P."/>
            <person name="Clardy J."/>
            <person name="Hung D."/>
            <person name="Kolter R."/>
            <person name="Mekalanos J."/>
            <person name="Walker S."/>
            <person name="Walsh C.T."/>
            <person name="Wieland-Brown L.C."/>
            <person name="Haas B."/>
            <person name="Nusbaum C."/>
            <person name="Birren B."/>
        </authorList>
    </citation>
    <scope>NUCLEOTIDE SEQUENCE [LARGE SCALE GENOMIC DNA]</scope>
    <source>
        <strain evidence="2">ATCC 29083</strain>
    </source>
</reference>
<sequence length="619" mass="67126">MSAESSAAFATASEGVRAGADVCADLPELLSPPVPQAPAPPPSTTHTRAALATLRDTDRRTDIPMISPGRRSEQEAWNEKLTRQGRERIPGREELIRRIPARTAARTHGLRSGNGQRGRRHGRDDAARDSGGLQHSPSAEAFSARLHQTFQLQATPAGLSIDRSAGSVSVPPASIRIMKRSDDLLVGLDDIDWAVLGHAYGSAMDVPGQLRAVYGPDEETRESAFRSLFGNIFHQGTRYSASPYAVPFLARIAVAGPADARVDALMLLTRLAVDWHDEYDLPLGIDTAAWRAAAISPEETLRWYDEQIVAETDEEQLKGWREARAYCAAGHPVDSREGALRSYDAVRAQLPALLALLSDRDLEIRTKTAYLLGWFPEEADSTLPALLACLDGERDPVCAATVLVAVGLLADHDPDGRLRHHLDHEYPLPRWAAATALTRVLVAHPAAAPSLPPAQRIAAELAAFGARSAPEPATVHHDGDLHSYTVRSLLHLMGVAEDLDGVLLEIVRVLPRIKETAVVPCPLAARAGNLLEALFEPADAVPVFTELSRGRRELLRVLAELLTAADFQPLPFGSDLHEQFTRYGLPGTRPALRAYVGLPAEGEGPTAPLPDPWESFRNH</sequence>
<feature type="region of interest" description="Disordered" evidence="1">
    <location>
        <begin position="27"/>
        <end position="46"/>
    </location>
</feature>
<dbReference type="SUPFAM" id="SSF48371">
    <property type="entry name" value="ARM repeat"/>
    <property type="match status" value="1"/>
</dbReference>
<name>B5HS56_STRX2</name>
<accession>B5HS56</accession>
<keyword evidence="3" id="KW-1185">Reference proteome</keyword>
<evidence type="ECO:0000256" key="1">
    <source>
        <dbReference type="SAM" id="MobiDB-lite"/>
    </source>
</evidence>
<dbReference type="eggNOG" id="COG1413">
    <property type="taxonomic scope" value="Bacteria"/>
</dbReference>
<feature type="compositionally biased region" description="Basic and acidic residues" evidence="1">
    <location>
        <begin position="70"/>
        <end position="97"/>
    </location>
</feature>
<feature type="compositionally biased region" description="Pro residues" evidence="1">
    <location>
        <begin position="30"/>
        <end position="43"/>
    </location>
</feature>
<feature type="region of interest" description="Disordered" evidence="1">
    <location>
        <begin position="52"/>
        <end position="136"/>
    </location>
</feature>
<evidence type="ECO:0000313" key="2">
    <source>
        <dbReference type="EMBL" id="EDY55662.2"/>
    </source>
</evidence>
<dbReference type="Proteomes" id="UP000002785">
    <property type="component" value="Chromosome"/>
</dbReference>